<feature type="compositionally biased region" description="Basic and acidic residues" evidence="3">
    <location>
        <begin position="546"/>
        <end position="560"/>
    </location>
</feature>
<dbReference type="PRINTS" id="PR01698">
    <property type="entry name" value="CYTOFMRPINTP"/>
</dbReference>
<dbReference type="InterPro" id="IPR008081">
    <property type="entry name" value="Cytoplasmic_FMR1-int"/>
</dbReference>
<dbReference type="Pfam" id="PF05994">
    <property type="entry name" value="FragX_IP"/>
    <property type="match status" value="1"/>
</dbReference>
<evidence type="ECO:0000259" key="4">
    <source>
        <dbReference type="Pfam" id="PF07159"/>
    </source>
</evidence>
<comment type="caution">
    <text evidence="5">The sequence shown here is derived from an EMBL/GenBank/DDBJ whole genome shotgun (WGS) entry which is preliminary data.</text>
</comment>
<keyword evidence="2" id="KW-0963">Cytoplasm</keyword>
<protein>
    <recommendedName>
        <fullName evidence="2">Cytoplasmic FMR1-interacting protein</fullName>
    </recommendedName>
</protein>
<evidence type="ECO:0000256" key="2">
    <source>
        <dbReference type="PIRNR" id="PIRNR008153"/>
    </source>
</evidence>
<dbReference type="PIRSF" id="PIRSF008153">
    <property type="entry name" value="FMR1_interacting"/>
    <property type="match status" value="1"/>
</dbReference>
<gene>
    <name evidence="5" type="ORF">BOX15_Mlig029510g2</name>
</gene>
<feature type="region of interest" description="Disordered" evidence="3">
    <location>
        <begin position="536"/>
        <end position="560"/>
    </location>
</feature>
<organism evidence="5 6">
    <name type="scientific">Macrostomum lignano</name>
    <dbReference type="NCBI Taxonomy" id="282301"/>
    <lineage>
        <taxon>Eukaryota</taxon>
        <taxon>Metazoa</taxon>
        <taxon>Spiralia</taxon>
        <taxon>Lophotrochozoa</taxon>
        <taxon>Platyhelminthes</taxon>
        <taxon>Rhabditophora</taxon>
        <taxon>Macrostomorpha</taxon>
        <taxon>Macrostomida</taxon>
        <taxon>Macrostomidae</taxon>
        <taxon>Macrostomum</taxon>
    </lineage>
</organism>
<dbReference type="InterPro" id="IPR009828">
    <property type="entry name" value="CYRIA/CYRIB_Rac1-bd"/>
</dbReference>
<dbReference type="PANTHER" id="PTHR12195">
    <property type="entry name" value="CYTOPLASMIC FMR1-INTERACTING PROTEIN-RELATED"/>
    <property type="match status" value="1"/>
</dbReference>
<dbReference type="GO" id="GO:0030833">
    <property type="term" value="P:regulation of actin filament polymerization"/>
    <property type="evidence" value="ECO:0007669"/>
    <property type="project" value="InterPro"/>
</dbReference>
<dbReference type="GO" id="GO:0031267">
    <property type="term" value="F:small GTPase binding"/>
    <property type="evidence" value="ECO:0007669"/>
    <property type="project" value="InterPro"/>
</dbReference>
<reference evidence="5 6" key="1">
    <citation type="submission" date="2017-06" db="EMBL/GenBank/DDBJ databases">
        <title>A platform for efficient transgenesis in Macrostomum lignano, a flatworm model organism for stem cell research.</title>
        <authorList>
            <person name="Berezikov E."/>
        </authorList>
    </citation>
    <scope>NUCLEOTIDE SEQUENCE [LARGE SCALE GENOMIC DNA]</scope>
    <source>
        <strain evidence="5">DV1</strain>
        <tissue evidence="5">Whole organism</tissue>
    </source>
</reference>
<dbReference type="Pfam" id="PF07159">
    <property type="entry name" value="CYRIA-B_Rac1-bd"/>
    <property type="match status" value="1"/>
</dbReference>
<keyword evidence="6" id="KW-1185">Reference proteome</keyword>
<sequence length="1298" mass="148554">MSAAQSDGQVTIVDAIRNVDLLDNLDTSDDVYNIEAAPVSLLLKHDADRNFQDRSAYVVGVAKYMEEAASHAEMTELLKEGEEYAVMLYTWRSCSRALPQIRSNEQSNKGEIHERTVEVLQPYAVKLMNFMLFQARAIGRFCQDVRRLCLNMRKQDFVSEAYLLTMGKMLDMFAVLDELKNMKASMKNDYSHYKRAAQTLRRMTDPSVLQDAQNLTMFLAEMNKIRKTLKEELQKIDSFELLFAEILNTAVLMYETKQYVFPSEKHLLVKVIGFCIFLINTSATVNVNRLDSKKRISLAKVDSIFKQCQVVNLYGDMSISPFDAYVAKSDFYEPSRWPECRSGRVSVQGALIDALPRIRQEYASLMSELAKRTNLNTTVEQGSTRSDADNRKLYDLALKALCRLGGWNLQVLDAFTWKLANLSDLRQNPDMPKDAEDYAKAVQYNYTSAEKFALVELVSMVKSVQAILLRMESILTDAVKRTVYRQLQIFVHHQLVEPLRHAVKKKKEVVRSILVAIRTMAADRFEADIAARGAPSGVSTKTAKRSIRDDSASQQADDIRMEQRPVAPNSTQLYMVRTMLESLAGRGNSHHTLRKDVDPQLLRAIEEFNSDSFFWPYLLNYTDSLQQCCDLSQLWYREFYLEMTNGARIQFDIDMSMPWLLTKHLLESRSPASMEFLLYPMDLYNDSAFFALTRFKRQFLYDEIEAEANLAFDQLVICLSDHIFSYYKNLAASIHMDEAFRSEANARGARLPLPPPVRYSVLIGQRHVSLLGRSIDLNRLISQRCNKSLLASLETAVRLFESRDITGIVELDCLVGLARLTHRLLSEAGLSLDDFDSLLSEANEEVSSACGKITLHIFWELQLDFVPQYCYNSSTNRFVRTTQSMATETVERVPFPEDTREDLLFGSSRLNKAFNSILERYRGFVGQPHFAAMCRLLGYSGIGTVVNEMLKAMRGLLEGTMAGYLTDLRQLMPHECKLHRFEYTSPGILGYFCAQLKPIITYPDLRTEVLQSFREFGNSLLVILMLEQNLTIEEVNDLKHAAAFQETLPKPFVPPPRDRGNLTGPELRRMREEESRRQLERLQAKFARLSLLRVVENVFPEGHYLASVAQDCDLLTKERLCCGLCIFETVLARLRENLEASPVWTVQETPKNGVMFVDECLEFHRIWSAIQFACCIPPGEHEFTVEELFGEGLQWAGAALLVLLGQERRFELLDFSYHLLRVNKFDQLEGSQMGFSLKAMADRIRKFQILNVQQLAAVGRYARRDQQQQQLADAEQVRCFDCPRLPDEEGEDAADEAW</sequence>
<evidence type="ECO:0000313" key="6">
    <source>
        <dbReference type="Proteomes" id="UP000215902"/>
    </source>
</evidence>
<accession>A0A267GL69</accession>
<dbReference type="STRING" id="282301.A0A267GL69"/>
<dbReference type="Proteomes" id="UP000215902">
    <property type="component" value="Unassembled WGS sequence"/>
</dbReference>
<dbReference type="EMBL" id="NIVC01000296">
    <property type="protein sequence ID" value="PAA86042.1"/>
    <property type="molecule type" value="Genomic_DNA"/>
</dbReference>
<feature type="domain" description="CYRIA/CYRIB Rac1 binding" evidence="4">
    <location>
        <begin position="66"/>
        <end position="237"/>
    </location>
</feature>
<dbReference type="GO" id="GO:0005737">
    <property type="term" value="C:cytoplasm"/>
    <property type="evidence" value="ECO:0007669"/>
    <property type="project" value="UniProtKB-UniRule"/>
</dbReference>
<evidence type="ECO:0000256" key="3">
    <source>
        <dbReference type="SAM" id="MobiDB-lite"/>
    </source>
</evidence>
<comment type="similarity">
    <text evidence="1 2">Belongs to the CYFIP family.</text>
</comment>
<proteinExistence type="inferred from homology"/>
<name>A0A267GL69_9PLAT</name>
<dbReference type="OrthoDB" id="10265867at2759"/>
<evidence type="ECO:0000313" key="5">
    <source>
        <dbReference type="EMBL" id="PAA86042.1"/>
    </source>
</evidence>
<evidence type="ECO:0000256" key="1">
    <source>
        <dbReference type="ARBA" id="ARBA00025790"/>
    </source>
</evidence>